<dbReference type="Proteomes" id="UP000593564">
    <property type="component" value="Unassembled WGS sequence"/>
</dbReference>
<dbReference type="InterPro" id="IPR045134">
    <property type="entry name" value="UHRF1/2-like"/>
</dbReference>
<dbReference type="GO" id="GO:0061630">
    <property type="term" value="F:ubiquitin protein ligase activity"/>
    <property type="evidence" value="ECO:0007669"/>
    <property type="project" value="TreeGrafter"/>
</dbReference>
<dbReference type="Pfam" id="PF02182">
    <property type="entry name" value="SAD_SRA"/>
    <property type="match status" value="1"/>
</dbReference>
<evidence type="ECO:0000259" key="4">
    <source>
        <dbReference type="PROSITE" id="PS51015"/>
    </source>
</evidence>
<dbReference type="PROSITE" id="PS51015">
    <property type="entry name" value="YDG"/>
    <property type="match status" value="1"/>
</dbReference>
<dbReference type="Pfam" id="PF10269">
    <property type="entry name" value="Tmemb_185A"/>
    <property type="match status" value="1"/>
</dbReference>
<evidence type="ECO:0000256" key="2">
    <source>
        <dbReference type="PROSITE-ProRule" id="PRU00358"/>
    </source>
</evidence>
<evidence type="ECO:0000313" key="6">
    <source>
        <dbReference type="Proteomes" id="UP000593564"/>
    </source>
</evidence>
<dbReference type="InterPro" id="IPR015947">
    <property type="entry name" value="PUA-like_sf"/>
</dbReference>
<dbReference type="PANTHER" id="PTHR14140:SF27">
    <property type="entry name" value="OS04G0289800 PROTEIN"/>
    <property type="match status" value="1"/>
</dbReference>
<dbReference type="InterPro" id="IPR003105">
    <property type="entry name" value="SRA_YDG"/>
</dbReference>
<organism evidence="5 6">
    <name type="scientific">Camellia sinensis</name>
    <name type="common">Tea plant</name>
    <name type="synonym">Thea sinensis</name>
    <dbReference type="NCBI Taxonomy" id="4442"/>
    <lineage>
        <taxon>Eukaryota</taxon>
        <taxon>Viridiplantae</taxon>
        <taxon>Streptophyta</taxon>
        <taxon>Embryophyta</taxon>
        <taxon>Tracheophyta</taxon>
        <taxon>Spermatophyta</taxon>
        <taxon>Magnoliopsida</taxon>
        <taxon>eudicotyledons</taxon>
        <taxon>Gunneridae</taxon>
        <taxon>Pentapetalae</taxon>
        <taxon>asterids</taxon>
        <taxon>Ericales</taxon>
        <taxon>Theaceae</taxon>
        <taxon>Camellia</taxon>
    </lineage>
</organism>
<keyword evidence="3" id="KW-0812">Transmembrane</keyword>
<accession>A0A7J7I3E5</accession>
<proteinExistence type="predicted"/>
<evidence type="ECO:0000256" key="3">
    <source>
        <dbReference type="SAM" id="Phobius"/>
    </source>
</evidence>
<sequence length="173" mass="19473">MGARDWCKENTLKFRILSNMWAPCHTIIATPLLIAFELLLCIYLESIYVNGFAAVNLKIVFLPLLAFEITILMDNFRQLEKQTLIIVPPDLFGPILVENDPDRNQGVLDRMECRQWGAHLPHVAGIPGQADYGAQSVALSGGYEDDEDHSEWFPYTGRPDISDLEKQLAPSSL</sequence>
<dbReference type="PANTHER" id="PTHR14140">
    <property type="entry name" value="E3 UBIQUITIN-PROTEIN LIGASE UHRF-RELATED"/>
    <property type="match status" value="1"/>
</dbReference>
<keyword evidence="1 2" id="KW-0539">Nucleus</keyword>
<dbReference type="SMART" id="SM00466">
    <property type="entry name" value="SRA"/>
    <property type="match status" value="1"/>
</dbReference>
<protein>
    <recommendedName>
        <fullName evidence="4">YDG domain-containing protein</fullName>
    </recommendedName>
</protein>
<dbReference type="GO" id="GO:0005634">
    <property type="term" value="C:nucleus"/>
    <property type="evidence" value="ECO:0007669"/>
    <property type="project" value="UniProtKB-SubCell"/>
</dbReference>
<feature type="domain" description="YDG" evidence="4">
    <location>
        <begin position="96"/>
        <end position="173"/>
    </location>
</feature>
<name>A0A7J7I3E5_CAMSI</name>
<evidence type="ECO:0000313" key="5">
    <source>
        <dbReference type="EMBL" id="KAF5959552.1"/>
    </source>
</evidence>
<dbReference type="GO" id="GO:0016567">
    <property type="term" value="P:protein ubiquitination"/>
    <property type="evidence" value="ECO:0007669"/>
    <property type="project" value="TreeGrafter"/>
</dbReference>
<reference evidence="6" key="1">
    <citation type="journal article" date="2020" name="Nat. Commun.">
        <title>Genome assembly of wild tea tree DASZ reveals pedigree and selection history of tea varieties.</title>
        <authorList>
            <person name="Zhang W."/>
            <person name="Zhang Y."/>
            <person name="Qiu H."/>
            <person name="Guo Y."/>
            <person name="Wan H."/>
            <person name="Zhang X."/>
            <person name="Scossa F."/>
            <person name="Alseekh S."/>
            <person name="Zhang Q."/>
            <person name="Wang P."/>
            <person name="Xu L."/>
            <person name="Schmidt M.H."/>
            <person name="Jia X."/>
            <person name="Li D."/>
            <person name="Zhu A."/>
            <person name="Guo F."/>
            <person name="Chen W."/>
            <person name="Ni D."/>
            <person name="Usadel B."/>
            <person name="Fernie A.R."/>
            <person name="Wen W."/>
        </authorList>
    </citation>
    <scope>NUCLEOTIDE SEQUENCE [LARGE SCALE GENOMIC DNA]</scope>
    <source>
        <strain evidence="6">cv. G240</strain>
    </source>
</reference>
<keyword evidence="3" id="KW-1133">Transmembrane helix</keyword>
<feature type="transmembrane region" description="Helical" evidence="3">
    <location>
        <begin position="51"/>
        <end position="72"/>
    </location>
</feature>
<dbReference type="AlphaFoldDB" id="A0A7J7I3E5"/>
<dbReference type="InterPro" id="IPR019396">
    <property type="entry name" value="TM_Fragile-X-F-assoc"/>
</dbReference>
<dbReference type="EMBL" id="JACBKZ010000001">
    <property type="protein sequence ID" value="KAF5959552.1"/>
    <property type="molecule type" value="Genomic_DNA"/>
</dbReference>
<gene>
    <name evidence="5" type="ORF">HYC85_000761</name>
</gene>
<reference evidence="5 6" key="2">
    <citation type="submission" date="2020-07" db="EMBL/GenBank/DDBJ databases">
        <title>Genome assembly of wild tea tree DASZ reveals pedigree and selection history of tea varieties.</title>
        <authorList>
            <person name="Zhang W."/>
        </authorList>
    </citation>
    <scope>NUCLEOTIDE SEQUENCE [LARGE SCALE GENOMIC DNA]</scope>
    <source>
        <strain evidence="6">cv. G240</strain>
        <tissue evidence="5">Leaf</tissue>
    </source>
</reference>
<keyword evidence="6" id="KW-1185">Reference proteome</keyword>
<feature type="transmembrane region" description="Helical" evidence="3">
    <location>
        <begin position="21"/>
        <end position="45"/>
    </location>
</feature>
<dbReference type="InterPro" id="IPR036987">
    <property type="entry name" value="SRA-YDG_sf"/>
</dbReference>
<evidence type="ECO:0000256" key="1">
    <source>
        <dbReference type="ARBA" id="ARBA00023242"/>
    </source>
</evidence>
<comment type="caution">
    <text evidence="5">The sequence shown here is derived from an EMBL/GenBank/DDBJ whole genome shotgun (WGS) entry which is preliminary data.</text>
</comment>
<keyword evidence="3" id="KW-0472">Membrane</keyword>
<dbReference type="GO" id="GO:0044027">
    <property type="term" value="P:negative regulation of gene expression via chromosomal CpG island methylation"/>
    <property type="evidence" value="ECO:0007669"/>
    <property type="project" value="TreeGrafter"/>
</dbReference>
<dbReference type="SUPFAM" id="SSF88697">
    <property type="entry name" value="PUA domain-like"/>
    <property type="match status" value="1"/>
</dbReference>
<dbReference type="Gene3D" id="2.30.280.10">
    <property type="entry name" value="SRA-YDG"/>
    <property type="match status" value="1"/>
</dbReference>
<comment type="subcellular location">
    <subcellularLocation>
        <location evidence="2">Nucleus</location>
    </subcellularLocation>
</comment>